<gene>
    <name evidence="4" type="ORF">CkaCkLH20_09540</name>
</gene>
<feature type="compositionally biased region" description="Low complexity" evidence="3">
    <location>
        <begin position="82"/>
        <end position="92"/>
    </location>
</feature>
<dbReference type="InterPro" id="IPR021858">
    <property type="entry name" value="Fun_TF"/>
</dbReference>
<dbReference type="Proteomes" id="UP000781932">
    <property type="component" value="Unassembled WGS sequence"/>
</dbReference>
<dbReference type="PANTHER" id="PTHR37534:SF2">
    <property type="entry name" value="N-ACETYLTRANSFERASE DOMAIN-CONTAINING PROTEIN"/>
    <property type="match status" value="1"/>
</dbReference>
<feature type="region of interest" description="Disordered" evidence="3">
    <location>
        <begin position="1"/>
        <end position="30"/>
    </location>
</feature>
<dbReference type="RefSeq" id="XP_038742491.1">
    <property type="nucleotide sequence ID" value="XM_038892255.1"/>
</dbReference>
<keyword evidence="5" id="KW-1185">Reference proteome</keyword>
<dbReference type="GO" id="GO:0003700">
    <property type="term" value="F:DNA-binding transcription factor activity"/>
    <property type="evidence" value="ECO:0007669"/>
    <property type="project" value="TreeGrafter"/>
</dbReference>
<accession>A0A9P6LHX3</accession>
<evidence type="ECO:0000256" key="1">
    <source>
        <dbReference type="ARBA" id="ARBA00004123"/>
    </source>
</evidence>
<feature type="compositionally biased region" description="Acidic residues" evidence="3">
    <location>
        <begin position="62"/>
        <end position="74"/>
    </location>
</feature>
<dbReference type="EMBL" id="JAATWM020000034">
    <property type="protein sequence ID" value="KAF9873030.1"/>
    <property type="molecule type" value="Genomic_DNA"/>
</dbReference>
<dbReference type="GO" id="GO:0005634">
    <property type="term" value="C:nucleus"/>
    <property type="evidence" value="ECO:0007669"/>
    <property type="project" value="UniProtKB-SubCell"/>
</dbReference>
<name>A0A9P6LHX3_9PEZI</name>
<dbReference type="GO" id="GO:0000976">
    <property type="term" value="F:transcription cis-regulatory region binding"/>
    <property type="evidence" value="ECO:0007669"/>
    <property type="project" value="TreeGrafter"/>
</dbReference>
<sequence length="575" mass="63812">MATPGNVRRPGCESCRASNTDGNRGDPQYEFPETQKWCRVSGKRIRFIDETADINSIHNEDFESDDEIVSDEEPPPSPPRQPQRLQRQSSNRAFVTHHDNVSLSNNFTAGSPLPVDRGTPHPVTRLPALHPHPSYDSPGSTAQLSIDDPPRPYSPVPRSQLSGPIGCISSIGSGSLSEDPAIPEPRRSFHAANFPLKDHREAALVRHFLDFIAPPFDYGDPHNRFTTLLPQHAAMSPLLLNAVLAVSAKSKDEDTTLAFFDKPAEHYYEAALDLLKPVLTNPNADVDDLHVTSAVLLRLYHSISVPDMIPNPPTLPPSCVWDFLTTRAKFTTKGSLAEAAFWGWMRLEIFRAVMQQDTPDIQLGHLDLDRSLQPADDETWAWRMVLHTIDIIIYCFGDAGTPTTYEKLSAYAAQWMRAVPSTFSPVFVENPPDEGVFPEILLINDSVVVGLQFYHLNRILLTAHNPNVPRLGKNQKLAARTLDSEITSDIKIMCGIAESLGRCTPAHVIACMGIALAGDRVTSYSDQEALCKVFASTADAFAWDTALMAMSNWFNFDSLQHLKDAWGWPEEMISD</sequence>
<protein>
    <recommendedName>
        <fullName evidence="6">Arca-like protein</fullName>
    </recommendedName>
</protein>
<dbReference type="AlphaFoldDB" id="A0A9P6LHX3"/>
<evidence type="ECO:0000313" key="5">
    <source>
        <dbReference type="Proteomes" id="UP000781932"/>
    </source>
</evidence>
<feature type="region of interest" description="Disordered" evidence="3">
    <location>
        <begin position="49"/>
        <end position="160"/>
    </location>
</feature>
<evidence type="ECO:0000256" key="2">
    <source>
        <dbReference type="ARBA" id="ARBA00023242"/>
    </source>
</evidence>
<dbReference type="PANTHER" id="PTHR37534">
    <property type="entry name" value="TRANSCRIPTIONAL ACTIVATOR PROTEIN UGA3"/>
    <property type="match status" value="1"/>
</dbReference>
<reference evidence="4" key="2">
    <citation type="submission" date="2020-11" db="EMBL/GenBank/DDBJ databases">
        <title>Whole genome sequencing of Colletotrichum sp.</title>
        <authorList>
            <person name="Li H."/>
        </authorList>
    </citation>
    <scope>NUCLEOTIDE SEQUENCE</scope>
    <source>
        <strain evidence="4">CkLH20</strain>
    </source>
</reference>
<dbReference type="GeneID" id="62165329"/>
<evidence type="ECO:0000256" key="3">
    <source>
        <dbReference type="SAM" id="MobiDB-lite"/>
    </source>
</evidence>
<comment type="caution">
    <text evidence="4">The sequence shown here is derived from an EMBL/GenBank/DDBJ whole genome shotgun (WGS) entry which is preliminary data.</text>
</comment>
<dbReference type="Pfam" id="PF11951">
    <property type="entry name" value="Fungal_trans_2"/>
    <property type="match status" value="1"/>
</dbReference>
<evidence type="ECO:0008006" key="6">
    <source>
        <dbReference type="Google" id="ProtNLM"/>
    </source>
</evidence>
<comment type="subcellular location">
    <subcellularLocation>
        <location evidence="1">Nucleus</location>
    </subcellularLocation>
</comment>
<keyword evidence="2" id="KW-0539">Nucleus</keyword>
<organism evidence="4 5">
    <name type="scientific">Colletotrichum karsti</name>
    <dbReference type="NCBI Taxonomy" id="1095194"/>
    <lineage>
        <taxon>Eukaryota</taxon>
        <taxon>Fungi</taxon>
        <taxon>Dikarya</taxon>
        <taxon>Ascomycota</taxon>
        <taxon>Pezizomycotina</taxon>
        <taxon>Sordariomycetes</taxon>
        <taxon>Hypocreomycetidae</taxon>
        <taxon>Glomerellales</taxon>
        <taxon>Glomerellaceae</taxon>
        <taxon>Colletotrichum</taxon>
        <taxon>Colletotrichum boninense species complex</taxon>
    </lineage>
</organism>
<evidence type="ECO:0000313" key="4">
    <source>
        <dbReference type="EMBL" id="KAF9873030.1"/>
    </source>
</evidence>
<dbReference type="OrthoDB" id="4525710at2759"/>
<proteinExistence type="predicted"/>
<reference evidence="4" key="1">
    <citation type="submission" date="2020-03" db="EMBL/GenBank/DDBJ databases">
        <authorList>
            <person name="He L."/>
        </authorList>
    </citation>
    <scope>NUCLEOTIDE SEQUENCE</scope>
    <source>
        <strain evidence="4">CkLH20</strain>
    </source>
</reference>
<dbReference type="GO" id="GO:0045944">
    <property type="term" value="P:positive regulation of transcription by RNA polymerase II"/>
    <property type="evidence" value="ECO:0007669"/>
    <property type="project" value="TreeGrafter"/>
</dbReference>